<dbReference type="EMBL" id="OU963868">
    <property type="protein sequence ID" value="CAH0775584.1"/>
    <property type="molecule type" value="Genomic_DNA"/>
</dbReference>
<evidence type="ECO:0000256" key="5">
    <source>
        <dbReference type="SAM" id="MobiDB-lite"/>
    </source>
</evidence>
<reference evidence="8" key="1">
    <citation type="submission" date="2021-12" db="EMBL/GenBank/DDBJ databases">
        <authorList>
            <person name="King R."/>
        </authorList>
    </citation>
    <scope>NUCLEOTIDE SEQUENCE</scope>
</reference>
<protein>
    <recommendedName>
        <fullName evidence="7">Major facilitator superfamily (MFS) profile domain-containing protein</fullName>
    </recommendedName>
</protein>
<feature type="transmembrane region" description="Helical" evidence="6">
    <location>
        <begin position="439"/>
        <end position="459"/>
    </location>
</feature>
<dbReference type="GO" id="GO:0016020">
    <property type="term" value="C:membrane"/>
    <property type="evidence" value="ECO:0007669"/>
    <property type="project" value="UniProtKB-SubCell"/>
</dbReference>
<gene>
    <name evidence="8" type="ORF">BEMITA_LOCUS11787</name>
</gene>
<feature type="transmembrane region" description="Helical" evidence="6">
    <location>
        <begin position="378"/>
        <end position="400"/>
    </location>
</feature>
<feature type="transmembrane region" description="Helical" evidence="6">
    <location>
        <begin position="200"/>
        <end position="222"/>
    </location>
</feature>
<evidence type="ECO:0000256" key="6">
    <source>
        <dbReference type="SAM" id="Phobius"/>
    </source>
</evidence>
<feature type="region of interest" description="Disordered" evidence="5">
    <location>
        <begin position="1"/>
        <end position="38"/>
    </location>
</feature>
<feature type="domain" description="Major facilitator superfamily (MFS) profile" evidence="7">
    <location>
        <begin position="56"/>
        <end position="524"/>
    </location>
</feature>
<evidence type="ECO:0000256" key="3">
    <source>
        <dbReference type="ARBA" id="ARBA00022989"/>
    </source>
</evidence>
<dbReference type="Proteomes" id="UP001152759">
    <property type="component" value="Chromosome 7"/>
</dbReference>
<dbReference type="InterPro" id="IPR020846">
    <property type="entry name" value="MFS_dom"/>
</dbReference>
<evidence type="ECO:0000256" key="4">
    <source>
        <dbReference type="ARBA" id="ARBA00023136"/>
    </source>
</evidence>
<evidence type="ECO:0000256" key="1">
    <source>
        <dbReference type="ARBA" id="ARBA00004141"/>
    </source>
</evidence>
<dbReference type="SUPFAM" id="SSF103473">
    <property type="entry name" value="MFS general substrate transporter"/>
    <property type="match status" value="1"/>
</dbReference>
<name>A0A9P0CFZ4_BEMTA</name>
<sequence>MTATEKSNGVAEKTNPEAETQVSSPNTPVEAPPPPDDPVDLVNQATGNFGKWQFWICLAISLSKLPVAWHQLSIIFLSPKLHYFCSEGHSNFTSPSTASTRAACWTSVNGTRTRCHHWTYDTSVFHNTITTEWDLVCERSQLSNVAQSTFMFGVLLGNVLFGMAADSMGRKTPLLWGIILQVVAGIGTAFAPWYELFLPLRFITALAVGGTMTTSFVLCMEIVGGKWRTIVSTLYHIPFNIGHMTLPLFAYYTRDWRAFQLGISIPSILLLSYYCCVPESPRWLLAMGKEKQAMKVLNRAAKRNKKELPEDYQQSIAASQKSRTLSESDSDKRKPNIIDLFRTPNMRIKTLALYVNWATCGLVFYGLAQYMGEIGGNIFINVALSGITGPVGVLSSYFFLSYYGRVKTMSYSLIATSIALLCLSAVPQPDPEASSLPKIILAYVGIIGVSVAFPTIYLLTGELFPTVVRNVGVGSSSMMSRLGSMAAPFVLSLGAINVHLPPIIFGLLPMFSAACCLALPETRGAELPQTMEDGENFGKKQRSDTKSGVPNAAFTSEENDTSSKAI</sequence>
<feature type="compositionally biased region" description="Basic and acidic residues" evidence="5">
    <location>
        <begin position="536"/>
        <end position="545"/>
    </location>
</feature>
<organism evidence="8 9">
    <name type="scientific">Bemisia tabaci</name>
    <name type="common">Sweetpotato whitefly</name>
    <name type="synonym">Aleurodes tabaci</name>
    <dbReference type="NCBI Taxonomy" id="7038"/>
    <lineage>
        <taxon>Eukaryota</taxon>
        <taxon>Metazoa</taxon>
        <taxon>Ecdysozoa</taxon>
        <taxon>Arthropoda</taxon>
        <taxon>Hexapoda</taxon>
        <taxon>Insecta</taxon>
        <taxon>Pterygota</taxon>
        <taxon>Neoptera</taxon>
        <taxon>Paraneoptera</taxon>
        <taxon>Hemiptera</taxon>
        <taxon>Sternorrhyncha</taxon>
        <taxon>Aleyrodoidea</taxon>
        <taxon>Aleyrodidae</taxon>
        <taxon>Aleyrodinae</taxon>
        <taxon>Bemisia</taxon>
    </lineage>
</organism>
<evidence type="ECO:0000259" key="7">
    <source>
        <dbReference type="PROSITE" id="PS50850"/>
    </source>
</evidence>
<dbReference type="Pfam" id="PF00083">
    <property type="entry name" value="Sugar_tr"/>
    <property type="match status" value="1"/>
</dbReference>
<keyword evidence="4 6" id="KW-0472">Membrane</keyword>
<accession>A0A9P0CFZ4</accession>
<dbReference type="AlphaFoldDB" id="A0A9P0CFZ4"/>
<keyword evidence="9" id="KW-1185">Reference proteome</keyword>
<feature type="region of interest" description="Disordered" evidence="5">
    <location>
        <begin position="305"/>
        <end position="331"/>
    </location>
</feature>
<dbReference type="Gene3D" id="1.20.1250.20">
    <property type="entry name" value="MFS general substrate transporter like domains"/>
    <property type="match status" value="1"/>
</dbReference>
<proteinExistence type="predicted"/>
<dbReference type="CDD" id="cd17317">
    <property type="entry name" value="MFS_SLC22"/>
    <property type="match status" value="1"/>
</dbReference>
<comment type="subcellular location">
    <subcellularLocation>
        <location evidence="1">Membrane</location>
        <topology evidence="1">Multi-pass membrane protein</topology>
    </subcellularLocation>
</comment>
<evidence type="ECO:0000313" key="8">
    <source>
        <dbReference type="EMBL" id="CAH0775584.1"/>
    </source>
</evidence>
<dbReference type="PROSITE" id="PS50850">
    <property type="entry name" value="MFS"/>
    <property type="match status" value="1"/>
</dbReference>
<feature type="transmembrane region" description="Helical" evidence="6">
    <location>
        <begin position="351"/>
        <end position="372"/>
    </location>
</feature>
<feature type="transmembrane region" description="Helical" evidence="6">
    <location>
        <begin position="409"/>
        <end position="427"/>
    </location>
</feature>
<keyword evidence="3 6" id="KW-1133">Transmembrane helix</keyword>
<evidence type="ECO:0000313" key="9">
    <source>
        <dbReference type="Proteomes" id="UP001152759"/>
    </source>
</evidence>
<dbReference type="InterPro" id="IPR005828">
    <property type="entry name" value="MFS_sugar_transport-like"/>
</dbReference>
<dbReference type="InterPro" id="IPR036259">
    <property type="entry name" value="MFS_trans_sf"/>
</dbReference>
<feature type="transmembrane region" description="Helical" evidence="6">
    <location>
        <begin position="258"/>
        <end position="277"/>
    </location>
</feature>
<feature type="transmembrane region" description="Helical" evidence="6">
    <location>
        <begin position="479"/>
        <end position="496"/>
    </location>
</feature>
<feature type="region of interest" description="Disordered" evidence="5">
    <location>
        <begin position="527"/>
        <end position="566"/>
    </location>
</feature>
<feature type="transmembrane region" description="Helical" evidence="6">
    <location>
        <begin position="174"/>
        <end position="194"/>
    </location>
</feature>
<feature type="transmembrane region" description="Helical" evidence="6">
    <location>
        <begin position="145"/>
        <end position="162"/>
    </location>
</feature>
<feature type="compositionally biased region" description="Polar residues" evidence="5">
    <location>
        <begin position="312"/>
        <end position="323"/>
    </location>
</feature>
<dbReference type="PANTHER" id="PTHR24064">
    <property type="entry name" value="SOLUTE CARRIER FAMILY 22 MEMBER"/>
    <property type="match status" value="1"/>
</dbReference>
<keyword evidence="2 6" id="KW-0812">Transmembrane</keyword>
<dbReference type="GO" id="GO:0022857">
    <property type="term" value="F:transmembrane transporter activity"/>
    <property type="evidence" value="ECO:0007669"/>
    <property type="project" value="InterPro"/>
</dbReference>
<feature type="transmembrane region" description="Helical" evidence="6">
    <location>
        <begin position="234"/>
        <end position="252"/>
    </location>
</feature>
<evidence type="ECO:0000256" key="2">
    <source>
        <dbReference type="ARBA" id="ARBA00022692"/>
    </source>
</evidence>